<dbReference type="EMBL" id="NXGE01000005">
    <property type="protein sequence ID" value="PRM93898.1"/>
    <property type="molecule type" value="Genomic_DNA"/>
</dbReference>
<proteinExistence type="inferred from homology"/>
<accession>A0A2S9T4Z2</accession>
<feature type="transmembrane region" description="Helical" evidence="8">
    <location>
        <begin position="12"/>
        <end position="34"/>
    </location>
</feature>
<comment type="caution">
    <text evidence="10">The sequence shown here is derived from an EMBL/GenBank/DDBJ whole genome shotgun (WGS) entry which is preliminary data.</text>
</comment>
<keyword evidence="3" id="KW-1003">Cell membrane</keyword>
<evidence type="ECO:0000256" key="4">
    <source>
        <dbReference type="ARBA" id="ARBA00022679"/>
    </source>
</evidence>
<comment type="similarity">
    <text evidence="2">Belongs to the bacterial sugar transferase family.</text>
</comment>
<dbReference type="RefSeq" id="WP_105915684.1">
    <property type="nucleotide sequence ID" value="NZ_NXGE01000005.1"/>
</dbReference>
<protein>
    <submittedName>
        <fullName evidence="10">UDP-phosphate galactose phosphotransferase</fullName>
    </submittedName>
</protein>
<evidence type="ECO:0000256" key="7">
    <source>
        <dbReference type="ARBA" id="ARBA00023136"/>
    </source>
</evidence>
<evidence type="ECO:0000256" key="1">
    <source>
        <dbReference type="ARBA" id="ARBA00004236"/>
    </source>
</evidence>
<keyword evidence="7 8" id="KW-0472">Membrane</keyword>
<evidence type="ECO:0000313" key="10">
    <source>
        <dbReference type="EMBL" id="PRM93898.1"/>
    </source>
</evidence>
<sequence>MKKSINLSNFIYILILVLADLLVLIFSFELVFYFKADILQGFIPEAVDNYKYKFYWIILITLVTLFFENIYFVRYDFWSETKRVFKALFISFVVVFFVIILSKISEDYTKNFILLFYALAIFFIPTSKRLLKRNLFKIDFFKINVKVVGNSNLVEEIKDEIKNNWYFGFKYDKRKPKLVIIVSKNLEAEKLQKIIKKYSKFIKDIYVIPYMYHLNFSYSSVVDYNNIRISAIHIENRLMNIQSIIIKNIFEKLIVILALPFALILHIIISILIKIDSFGDILYKQKRLGEKGKIFSCYKYRSMYINGDEILEEYLKNNPEEIEYYSIYHKYKHDPRITRVGKFLRATSLDEFPQFFNILRNDMNLIGPRPYMICEKSKIAKENEDIILEVKPGITGLWQVSGRNNLSFEKRVELDKWYIQNWSLWMDFIIFIKTIKVVLFKIGAK</sequence>
<gene>
    <name evidence="10" type="ORF">CJ673_07950</name>
</gene>
<organism evidence="10 11">
    <name type="scientific">Aliarcobacter cryaerophilus</name>
    <dbReference type="NCBI Taxonomy" id="28198"/>
    <lineage>
        <taxon>Bacteria</taxon>
        <taxon>Pseudomonadati</taxon>
        <taxon>Campylobacterota</taxon>
        <taxon>Epsilonproteobacteria</taxon>
        <taxon>Campylobacterales</taxon>
        <taxon>Arcobacteraceae</taxon>
        <taxon>Aliarcobacter</taxon>
    </lineage>
</organism>
<feature type="transmembrane region" description="Helical" evidence="8">
    <location>
        <begin position="108"/>
        <end position="127"/>
    </location>
</feature>
<dbReference type="AlphaFoldDB" id="A0A2S9T4Z2"/>
<comment type="subcellular location">
    <subcellularLocation>
        <location evidence="1">Cell membrane</location>
    </subcellularLocation>
</comment>
<dbReference type="PANTHER" id="PTHR30576:SF4">
    <property type="entry name" value="UNDECAPRENYL-PHOSPHATE GALACTOSE PHOSPHOTRANSFERASE"/>
    <property type="match status" value="1"/>
</dbReference>
<keyword evidence="5 8" id="KW-0812">Transmembrane</keyword>
<dbReference type="Pfam" id="PF02397">
    <property type="entry name" value="Bac_transf"/>
    <property type="match status" value="1"/>
</dbReference>
<keyword evidence="4 10" id="KW-0808">Transferase</keyword>
<dbReference type="GO" id="GO:0005886">
    <property type="term" value="C:plasma membrane"/>
    <property type="evidence" value="ECO:0007669"/>
    <property type="project" value="UniProtKB-SubCell"/>
</dbReference>
<dbReference type="InterPro" id="IPR003362">
    <property type="entry name" value="Bact_transf"/>
</dbReference>
<evidence type="ECO:0000256" key="6">
    <source>
        <dbReference type="ARBA" id="ARBA00022989"/>
    </source>
</evidence>
<evidence type="ECO:0000313" key="11">
    <source>
        <dbReference type="Proteomes" id="UP000238281"/>
    </source>
</evidence>
<feature type="transmembrane region" description="Helical" evidence="8">
    <location>
        <begin position="54"/>
        <end position="72"/>
    </location>
</feature>
<feature type="domain" description="Bacterial sugar transferase" evidence="9">
    <location>
        <begin position="247"/>
        <end position="439"/>
    </location>
</feature>
<dbReference type="Proteomes" id="UP000238281">
    <property type="component" value="Unassembled WGS sequence"/>
</dbReference>
<evidence type="ECO:0000256" key="5">
    <source>
        <dbReference type="ARBA" id="ARBA00022692"/>
    </source>
</evidence>
<feature type="transmembrane region" description="Helical" evidence="8">
    <location>
        <begin position="84"/>
        <end position="102"/>
    </location>
</feature>
<dbReference type="PANTHER" id="PTHR30576">
    <property type="entry name" value="COLANIC BIOSYNTHESIS UDP-GLUCOSE LIPID CARRIER TRANSFERASE"/>
    <property type="match status" value="1"/>
</dbReference>
<reference evidence="10 11" key="1">
    <citation type="submission" date="2017-09" db="EMBL/GenBank/DDBJ databases">
        <title>Reassesment of A. cryaerophilus.</title>
        <authorList>
            <person name="Perez-Cataluna A."/>
            <person name="Collado L."/>
            <person name="Salgado O."/>
            <person name="Lefinanco V."/>
            <person name="Figueras M.J."/>
        </authorList>
    </citation>
    <scope>NUCLEOTIDE SEQUENCE [LARGE SCALE GENOMIC DNA]</scope>
    <source>
        <strain evidence="10 11">LMG 10210</strain>
    </source>
</reference>
<evidence type="ECO:0000259" key="9">
    <source>
        <dbReference type="Pfam" id="PF02397"/>
    </source>
</evidence>
<evidence type="ECO:0000256" key="8">
    <source>
        <dbReference type="SAM" id="Phobius"/>
    </source>
</evidence>
<feature type="transmembrane region" description="Helical" evidence="8">
    <location>
        <begin position="253"/>
        <end position="273"/>
    </location>
</feature>
<dbReference type="GO" id="GO:0016780">
    <property type="term" value="F:phosphotransferase activity, for other substituted phosphate groups"/>
    <property type="evidence" value="ECO:0007669"/>
    <property type="project" value="TreeGrafter"/>
</dbReference>
<keyword evidence="6 8" id="KW-1133">Transmembrane helix</keyword>
<evidence type="ECO:0000256" key="3">
    <source>
        <dbReference type="ARBA" id="ARBA00022475"/>
    </source>
</evidence>
<name>A0A2S9T4Z2_9BACT</name>
<evidence type="ECO:0000256" key="2">
    <source>
        <dbReference type="ARBA" id="ARBA00006464"/>
    </source>
</evidence>